<keyword evidence="5 8" id="KW-0812">Transmembrane</keyword>
<keyword evidence="12" id="KW-1185">Reference proteome</keyword>
<feature type="transmembrane region" description="Helical" evidence="8">
    <location>
        <begin position="233"/>
        <end position="253"/>
    </location>
</feature>
<feature type="region of interest" description="Disordered" evidence="9">
    <location>
        <begin position="1"/>
        <end position="186"/>
    </location>
</feature>
<evidence type="ECO:0000256" key="3">
    <source>
        <dbReference type="ARBA" id="ARBA00011489"/>
    </source>
</evidence>
<dbReference type="EMBL" id="JAGFBR010000772">
    <property type="protein sequence ID" value="KAH0435236.1"/>
    <property type="molecule type" value="Genomic_DNA"/>
</dbReference>
<evidence type="ECO:0000256" key="2">
    <source>
        <dbReference type="ARBA" id="ARBA00007651"/>
    </source>
</evidence>
<gene>
    <name evidence="11" type="ORF">IEQ34_026646</name>
</gene>
<dbReference type="Proteomes" id="UP000775213">
    <property type="component" value="Unassembled WGS sequence"/>
</dbReference>
<organism evidence="11 12">
    <name type="scientific">Dendrobium chrysotoxum</name>
    <name type="common">Orchid</name>
    <dbReference type="NCBI Taxonomy" id="161865"/>
    <lineage>
        <taxon>Eukaryota</taxon>
        <taxon>Viridiplantae</taxon>
        <taxon>Streptophyta</taxon>
        <taxon>Embryophyta</taxon>
        <taxon>Tracheophyta</taxon>
        <taxon>Spermatophyta</taxon>
        <taxon>Magnoliopsida</taxon>
        <taxon>Liliopsida</taxon>
        <taxon>Asparagales</taxon>
        <taxon>Orchidaceae</taxon>
        <taxon>Epidendroideae</taxon>
        <taxon>Malaxideae</taxon>
        <taxon>Dendrobiinae</taxon>
        <taxon>Dendrobium</taxon>
    </lineage>
</organism>
<comment type="subunit">
    <text evidence="3 8">Homodimer and heterodimers.</text>
</comment>
<feature type="compositionally biased region" description="Polar residues" evidence="9">
    <location>
        <begin position="116"/>
        <end position="125"/>
    </location>
</feature>
<evidence type="ECO:0000259" key="10">
    <source>
        <dbReference type="Pfam" id="PF04535"/>
    </source>
</evidence>
<sequence length="378" mass="41115">MRKSPGQLPLRQENDGSPPLQSAAVAAAAAAAIASRGPLQKTSSRGKEVQSTKAFGFPLRPLLRDPDEQIPPPPISELSEAPAVNSPDRLPKENSLDSPLRSPVRRLENHAPLPIPQTNKESSFLASPLRSPMRGADSKSSPSSQQPLSSHNENESRSPGGDGTVVSTHHQSKLEDAGSPMLQTGRSPEKLDMVNRMAAPPATMSAKVGRGVVNGMRVESGVLQWPAMKKAELGLRILEVVLSMISFSVMAAAKTTGWAGDSFDRYQEFRYCISMNVIAFVYSVFQVFAHFYHKMKKSSIIDRPLSYYLDFSMDQVLAYLLMSASSSAAARNDAWISMFGSDKFTDMINGSIAMSFLAFLAFAMSSIISAEKLFSWKP</sequence>
<keyword evidence="4 8" id="KW-1003">Cell membrane</keyword>
<evidence type="ECO:0000256" key="1">
    <source>
        <dbReference type="ARBA" id="ARBA00004651"/>
    </source>
</evidence>
<comment type="caution">
    <text evidence="11">The sequence shown here is derived from an EMBL/GenBank/DDBJ whole genome shotgun (WGS) entry which is preliminary data.</text>
</comment>
<comment type="caution">
    <text evidence="8">Lacks conserved residue(s) required for the propagation of feature annotation.</text>
</comment>
<dbReference type="Pfam" id="PF04535">
    <property type="entry name" value="CASP_dom"/>
    <property type="match status" value="1"/>
</dbReference>
<dbReference type="AlphaFoldDB" id="A0AAV7FKZ5"/>
<comment type="similarity">
    <text evidence="2 8">Belongs to the Casparian strip membrane proteins (CASP) family.</text>
</comment>
<proteinExistence type="inferred from homology"/>
<accession>A0AAV7FKZ5</accession>
<evidence type="ECO:0000256" key="5">
    <source>
        <dbReference type="ARBA" id="ARBA00022692"/>
    </source>
</evidence>
<evidence type="ECO:0000256" key="9">
    <source>
        <dbReference type="SAM" id="MobiDB-lite"/>
    </source>
</evidence>
<comment type="subcellular location">
    <subcellularLocation>
        <location evidence="1 8">Cell membrane</location>
        <topology evidence="1 8">Multi-pass membrane protein</topology>
    </subcellularLocation>
</comment>
<feature type="transmembrane region" description="Helical" evidence="8">
    <location>
        <begin position="273"/>
        <end position="293"/>
    </location>
</feature>
<dbReference type="PANTHER" id="PTHR33573:SF50">
    <property type="entry name" value="CASP-LIKE PROTEIN 4A3"/>
    <property type="match status" value="1"/>
</dbReference>
<evidence type="ECO:0000256" key="6">
    <source>
        <dbReference type="ARBA" id="ARBA00022989"/>
    </source>
</evidence>
<keyword evidence="6 8" id="KW-1133">Transmembrane helix</keyword>
<feature type="domain" description="Casparian strip membrane protein" evidence="10">
    <location>
        <begin position="227"/>
        <end position="361"/>
    </location>
</feature>
<name>A0AAV7FKZ5_DENCH</name>
<feature type="transmembrane region" description="Helical" evidence="8">
    <location>
        <begin position="348"/>
        <end position="368"/>
    </location>
</feature>
<feature type="compositionally biased region" description="Low complexity" evidence="9">
    <location>
        <begin position="23"/>
        <end position="34"/>
    </location>
</feature>
<reference evidence="11 12" key="1">
    <citation type="journal article" date="2021" name="Hortic Res">
        <title>Chromosome-scale assembly of the Dendrobium chrysotoxum genome enhances the understanding of orchid evolution.</title>
        <authorList>
            <person name="Zhang Y."/>
            <person name="Zhang G.Q."/>
            <person name="Zhang D."/>
            <person name="Liu X.D."/>
            <person name="Xu X.Y."/>
            <person name="Sun W.H."/>
            <person name="Yu X."/>
            <person name="Zhu X."/>
            <person name="Wang Z.W."/>
            <person name="Zhao X."/>
            <person name="Zhong W.Y."/>
            <person name="Chen H."/>
            <person name="Yin W.L."/>
            <person name="Huang T."/>
            <person name="Niu S.C."/>
            <person name="Liu Z.J."/>
        </authorList>
    </citation>
    <scope>NUCLEOTIDE SEQUENCE [LARGE SCALE GENOMIC DNA]</scope>
    <source>
        <strain evidence="11">Lindl</strain>
    </source>
</reference>
<evidence type="ECO:0000313" key="12">
    <source>
        <dbReference type="Proteomes" id="UP000775213"/>
    </source>
</evidence>
<protein>
    <recommendedName>
        <fullName evidence="8">CASP-like protein</fullName>
    </recommendedName>
</protein>
<evidence type="ECO:0000313" key="11">
    <source>
        <dbReference type="EMBL" id="KAH0435236.1"/>
    </source>
</evidence>
<dbReference type="InterPro" id="IPR006702">
    <property type="entry name" value="CASP_dom"/>
</dbReference>
<evidence type="ECO:0000256" key="7">
    <source>
        <dbReference type="ARBA" id="ARBA00023136"/>
    </source>
</evidence>
<dbReference type="GO" id="GO:0005886">
    <property type="term" value="C:plasma membrane"/>
    <property type="evidence" value="ECO:0007669"/>
    <property type="project" value="UniProtKB-SubCell"/>
</dbReference>
<evidence type="ECO:0000256" key="8">
    <source>
        <dbReference type="RuleBase" id="RU361233"/>
    </source>
</evidence>
<feature type="compositionally biased region" description="Low complexity" evidence="9">
    <location>
        <begin position="138"/>
        <end position="150"/>
    </location>
</feature>
<evidence type="ECO:0000256" key="4">
    <source>
        <dbReference type="ARBA" id="ARBA00022475"/>
    </source>
</evidence>
<keyword evidence="7 8" id="KW-0472">Membrane</keyword>
<dbReference type="PANTHER" id="PTHR33573">
    <property type="entry name" value="CASP-LIKE PROTEIN 4A4"/>
    <property type="match status" value="1"/>
</dbReference>